<dbReference type="Proteomes" id="UP000254156">
    <property type="component" value="Unassembled WGS sequence"/>
</dbReference>
<dbReference type="PANTHER" id="PTHR42901:SF1">
    <property type="entry name" value="ALCOHOL DEHYDROGENASE"/>
    <property type="match status" value="1"/>
</dbReference>
<dbReference type="OrthoDB" id="9775296at2"/>
<evidence type="ECO:0000313" key="6">
    <source>
        <dbReference type="Proteomes" id="UP000030103"/>
    </source>
</evidence>
<dbReference type="Proteomes" id="UP000030103">
    <property type="component" value="Unassembled WGS sequence"/>
</dbReference>
<dbReference type="Gene3D" id="3.40.50.720">
    <property type="entry name" value="NAD(P)-binding Rossmann-like Domain"/>
    <property type="match status" value="1"/>
</dbReference>
<dbReference type="FunFam" id="3.40.50.720:FF:000047">
    <property type="entry name" value="NADP-dependent L-serine/L-allo-threonine dehydrogenase"/>
    <property type="match status" value="1"/>
</dbReference>
<keyword evidence="2 5" id="KW-0560">Oxidoreductase</keyword>
<sequence length="257" mass="28122">MNTTHKPIALITGATSGIGLATAYKLSELGYNLIITGRRKDRIDDITRQLISKGTDVLPLIFDVRDPQAVAKSLGNLPEPWEHIEVLVNNAGLAAGLEPIQEGLLDDWERMIDTNIKGLLYVTRTVSPGMIKRGKGHIFNIGSIAGKEVYPNGNVYCATKHAVDALSQAMRIDMLPYGIKVTQICPGAVETEFSLIRFHNDRNKADAVYKGFTPLKGEDIAECIASALTLQANICINDMVVMPVAQANSRNFFKKEV</sequence>
<dbReference type="RefSeq" id="WP_036852116.1">
    <property type="nucleotide sequence ID" value="NZ_JASBZX010000010.1"/>
</dbReference>
<dbReference type="SUPFAM" id="SSF51735">
    <property type="entry name" value="NAD(P)-binding Rossmann-fold domains"/>
    <property type="match status" value="1"/>
</dbReference>
<keyword evidence="6" id="KW-1185">Reference proteome</keyword>
<dbReference type="PRINTS" id="PR00081">
    <property type="entry name" value="GDHRDH"/>
</dbReference>
<dbReference type="STRING" id="28115.HQ47_03600"/>
<evidence type="ECO:0000313" key="7">
    <source>
        <dbReference type="Proteomes" id="UP000254156"/>
    </source>
</evidence>
<dbReference type="PROSITE" id="PS00061">
    <property type="entry name" value="ADH_SHORT"/>
    <property type="match status" value="1"/>
</dbReference>
<evidence type="ECO:0000256" key="2">
    <source>
        <dbReference type="ARBA" id="ARBA00023002"/>
    </source>
</evidence>
<organism evidence="4 6">
    <name type="scientific">Porphyromonas macacae</name>
    <dbReference type="NCBI Taxonomy" id="28115"/>
    <lineage>
        <taxon>Bacteria</taxon>
        <taxon>Pseudomonadati</taxon>
        <taxon>Bacteroidota</taxon>
        <taxon>Bacteroidia</taxon>
        <taxon>Bacteroidales</taxon>
        <taxon>Porphyromonadaceae</taxon>
        <taxon>Porphyromonas</taxon>
    </lineage>
</organism>
<dbReference type="EMBL" id="UGTF01000002">
    <property type="protein sequence ID" value="SUB89192.1"/>
    <property type="molecule type" value="Genomic_DNA"/>
</dbReference>
<reference evidence="4 6" key="1">
    <citation type="submission" date="2014-09" db="EMBL/GenBank/DDBJ databases">
        <title>Draft Genome Sequence of Porphyromonas macacae COT-192_OH2859.</title>
        <authorList>
            <person name="Wallis C."/>
            <person name="Deusch O."/>
            <person name="O'Flynn C."/>
            <person name="Davis I."/>
            <person name="Horsfall A."/>
            <person name="Kirkwood N."/>
            <person name="Harris S."/>
            <person name="Eisen J.A."/>
            <person name="Coil D.A."/>
            <person name="Darling A.E."/>
            <person name="Jospin G."/>
            <person name="Alexiev A."/>
        </authorList>
    </citation>
    <scope>NUCLEOTIDE SEQUENCE [LARGE SCALE GENOMIC DNA]</scope>
    <source>
        <strain evidence="6">COT-192 OH2859</strain>
        <strain evidence="4">COT-192_OH2859</strain>
    </source>
</reference>
<dbReference type="InterPro" id="IPR020904">
    <property type="entry name" value="Sc_DH/Rdtase_CS"/>
</dbReference>
<dbReference type="InterPro" id="IPR002347">
    <property type="entry name" value="SDR_fam"/>
</dbReference>
<dbReference type="PRINTS" id="PR00080">
    <property type="entry name" value="SDRFAMILY"/>
</dbReference>
<comment type="similarity">
    <text evidence="1 3">Belongs to the short-chain dehydrogenases/reductases (SDR) family.</text>
</comment>
<name>A0A0A2G9I7_9PORP</name>
<dbReference type="InterPro" id="IPR036291">
    <property type="entry name" value="NAD(P)-bd_dom_sf"/>
</dbReference>
<evidence type="ECO:0000256" key="1">
    <source>
        <dbReference type="ARBA" id="ARBA00006484"/>
    </source>
</evidence>
<dbReference type="Pfam" id="PF00106">
    <property type="entry name" value="adh_short"/>
    <property type="match status" value="1"/>
</dbReference>
<protein>
    <submittedName>
        <fullName evidence="5">NADP-dependent 3-hydroxy acid dehydrogenase YdfG</fullName>
        <ecNumber evidence="5">1.1.1.-</ecNumber>
    </submittedName>
    <submittedName>
        <fullName evidence="4">Short-chain dehydrogenase</fullName>
    </submittedName>
</protein>
<gene>
    <name evidence="5" type="primary">ydfG</name>
    <name evidence="4" type="ORF">HQ47_03600</name>
    <name evidence="5" type="ORF">NCTC11632_01291</name>
</gene>
<accession>A0A0A2G9I7</accession>
<reference evidence="5 7" key="2">
    <citation type="submission" date="2018-06" db="EMBL/GenBank/DDBJ databases">
        <authorList>
            <consortium name="Pathogen Informatics"/>
            <person name="Doyle S."/>
        </authorList>
    </citation>
    <scope>NUCLEOTIDE SEQUENCE [LARGE SCALE GENOMIC DNA]</scope>
    <source>
        <strain evidence="5 7">NCTC11632</strain>
    </source>
</reference>
<evidence type="ECO:0000313" key="5">
    <source>
        <dbReference type="EMBL" id="SUB89192.1"/>
    </source>
</evidence>
<dbReference type="PANTHER" id="PTHR42901">
    <property type="entry name" value="ALCOHOL DEHYDROGENASE"/>
    <property type="match status" value="1"/>
</dbReference>
<dbReference type="EC" id="1.1.1.-" evidence="5"/>
<dbReference type="eggNOG" id="COG4221">
    <property type="taxonomic scope" value="Bacteria"/>
</dbReference>
<proteinExistence type="inferred from homology"/>
<dbReference type="GO" id="GO:0016616">
    <property type="term" value="F:oxidoreductase activity, acting on the CH-OH group of donors, NAD or NADP as acceptor"/>
    <property type="evidence" value="ECO:0007669"/>
    <property type="project" value="UniProtKB-ARBA"/>
</dbReference>
<evidence type="ECO:0000313" key="4">
    <source>
        <dbReference type="EMBL" id="KGN75005.1"/>
    </source>
</evidence>
<dbReference type="EMBL" id="JRFA01000009">
    <property type="protein sequence ID" value="KGN75005.1"/>
    <property type="molecule type" value="Genomic_DNA"/>
</dbReference>
<evidence type="ECO:0000256" key="3">
    <source>
        <dbReference type="RuleBase" id="RU000363"/>
    </source>
</evidence>
<dbReference type="AlphaFoldDB" id="A0A0A2G9I7"/>